<protein>
    <recommendedName>
        <fullName evidence="3">RNase H type-1 domain-containing protein</fullName>
    </recommendedName>
</protein>
<feature type="non-terminal residue" evidence="1">
    <location>
        <position position="1"/>
    </location>
</feature>
<dbReference type="Proteomes" id="UP000265520">
    <property type="component" value="Unassembled WGS sequence"/>
</dbReference>
<evidence type="ECO:0000313" key="2">
    <source>
        <dbReference type="Proteomes" id="UP000265520"/>
    </source>
</evidence>
<evidence type="ECO:0000313" key="1">
    <source>
        <dbReference type="EMBL" id="MCI53180.1"/>
    </source>
</evidence>
<reference evidence="1 2" key="1">
    <citation type="journal article" date="2018" name="Front. Plant Sci.">
        <title>Red Clover (Trifolium pratense) and Zigzag Clover (T. medium) - A Picture of Genomic Similarities and Differences.</title>
        <authorList>
            <person name="Dluhosova J."/>
            <person name="Istvanek J."/>
            <person name="Nedelnik J."/>
            <person name="Repkova J."/>
        </authorList>
    </citation>
    <scope>NUCLEOTIDE SEQUENCE [LARGE SCALE GENOMIC DNA]</scope>
    <source>
        <strain evidence="2">cv. 10/8</strain>
        <tissue evidence="1">Leaf</tissue>
    </source>
</reference>
<evidence type="ECO:0008006" key="3">
    <source>
        <dbReference type="Google" id="ProtNLM"/>
    </source>
</evidence>
<sequence length="51" mass="5610">LTLAWDKGCRLLALESDSVVAVTLISNGCPDAHPCAAIVKLINRLMMRDWQ</sequence>
<accession>A0A392SZ92</accession>
<comment type="caution">
    <text evidence="1">The sequence shown here is derived from an EMBL/GenBank/DDBJ whole genome shotgun (WGS) entry which is preliminary data.</text>
</comment>
<dbReference type="EMBL" id="LXQA010459225">
    <property type="protein sequence ID" value="MCI53180.1"/>
    <property type="molecule type" value="Genomic_DNA"/>
</dbReference>
<dbReference type="AlphaFoldDB" id="A0A392SZ92"/>
<proteinExistence type="predicted"/>
<organism evidence="1 2">
    <name type="scientific">Trifolium medium</name>
    <dbReference type="NCBI Taxonomy" id="97028"/>
    <lineage>
        <taxon>Eukaryota</taxon>
        <taxon>Viridiplantae</taxon>
        <taxon>Streptophyta</taxon>
        <taxon>Embryophyta</taxon>
        <taxon>Tracheophyta</taxon>
        <taxon>Spermatophyta</taxon>
        <taxon>Magnoliopsida</taxon>
        <taxon>eudicotyledons</taxon>
        <taxon>Gunneridae</taxon>
        <taxon>Pentapetalae</taxon>
        <taxon>rosids</taxon>
        <taxon>fabids</taxon>
        <taxon>Fabales</taxon>
        <taxon>Fabaceae</taxon>
        <taxon>Papilionoideae</taxon>
        <taxon>50 kb inversion clade</taxon>
        <taxon>NPAAA clade</taxon>
        <taxon>Hologalegina</taxon>
        <taxon>IRL clade</taxon>
        <taxon>Trifolieae</taxon>
        <taxon>Trifolium</taxon>
    </lineage>
</organism>
<name>A0A392SZ92_9FABA</name>
<keyword evidence="2" id="KW-1185">Reference proteome</keyword>
<feature type="non-terminal residue" evidence="1">
    <location>
        <position position="51"/>
    </location>
</feature>